<evidence type="ECO:0000313" key="2">
    <source>
        <dbReference type="EMBL" id="GAM61191.1"/>
    </source>
</evidence>
<feature type="transmembrane region" description="Helical" evidence="1">
    <location>
        <begin position="6"/>
        <end position="34"/>
    </location>
</feature>
<reference evidence="2 3" key="1">
    <citation type="submission" date="2015-01" db="EMBL/GenBank/DDBJ databases">
        <title>Vibrio sp. C5 JCM 19232 whole genome shotgun sequence.</title>
        <authorList>
            <person name="Sawabe T."/>
            <person name="Meirelles P."/>
            <person name="Feng G."/>
            <person name="Sayaka M."/>
            <person name="Hattori M."/>
            <person name="Ohkuma M."/>
        </authorList>
    </citation>
    <scope>NUCLEOTIDE SEQUENCE [LARGE SCALE GENOMIC DNA]</scope>
    <source>
        <strain evidence="2 3">JCM19232</strain>
    </source>
</reference>
<dbReference type="AlphaFoldDB" id="A0A0B8P4M4"/>
<name>A0A0B8P4M4_9VIBR</name>
<evidence type="ECO:0000256" key="1">
    <source>
        <dbReference type="SAM" id="Phobius"/>
    </source>
</evidence>
<accession>A0A0B8P4M4</accession>
<proteinExistence type="predicted"/>
<protein>
    <submittedName>
        <fullName evidence="2">Uncharacterized protein</fullName>
    </submittedName>
</protein>
<organism evidence="2 3">
    <name type="scientific">Vibrio ishigakensis</name>
    <dbReference type="NCBI Taxonomy" id="1481914"/>
    <lineage>
        <taxon>Bacteria</taxon>
        <taxon>Pseudomonadati</taxon>
        <taxon>Pseudomonadota</taxon>
        <taxon>Gammaproteobacteria</taxon>
        <taxon>Vibrionales</taxon>
        <taxon>Vibrionaceae</taxon>
        <taxon>Vibrio</taxon>
    </lineage>
</organism>
<dbReference type="EMBL" id="BBSA01000002">
    <property type="protein sequence ID" value="GAM61191.1"/>
    <property type="molecule type" value="Genomic_DNA"/>
</dbReference>
<keyword evidence="1" id="KW-0472">Membrane</keyword>
<evidence type="ECO:0000313" key="3">
    <source>
        <dbReference type="Proteomes" id="UP000031670"/>
    </source>
</evidence>
<dbReference type="Proteomes" id="UP000031670">
    <property type="component" value="Unassembled WGS sequence"/>
</dbReference>
<keyword evidence="1" id="KW-0812">Transmembrane</keyword>
<sequence>MGLYFPVLFGLSAGGFATILAPVAMVVGVIFALFTAKRYEFQVKFAHIDETGEQWVSVAKSNKQADMPYLSNKSICSRPQ</sequence>
<gene>
    <name evidence="2" type="ORF">JCM19232_4133</name>
</gene>
<reference evidence="2 3" key="2">
    <citation type="submission" date="2015-01" db="EMBL/GenBank/DDBJ databases">
        <authorList>
            <consortium name="NBRP consortium"/>
            <person name="Sawabe T."/>
            <person name="Meirelles P."/>
            <person name="Feng G."/>
            <person name="Sayaka M."/>
            <person name="Hattori M."/>
            <person name="Ohkuma M."/>
        </authorList>
    </citation>
    <scope>NUCLEOTIDE SEQUENCE [LARGE SCALE GENOMIC DNA]</scope>
    <source>
        <strain evidence="2 3">JCM19232</strain>
    </source>
</reference>
<keyword evidence="1" id="KW-1133">Transmembrane helix</keyword>
<comment type="caution">
    <text evidence="2">The sequence shown here is derived from an EMBL/GenBank/DDBJ whole genome shotgun (WGS) entry which is preliminary data.</text>
</comment>